<dbReference type="OrthoDB" id="5238236at2759"/>
<evidence type="ECO:0000313" key="4">
    <source>
        <dbReference type="Proteomes" id="UP000193411"/>
    </source>
</evidence>
<feature type="domain" description="DUF6604" evidence="2">
    <location>
        <begin position="16"/>
        <end position="71"/>
    </location>
</feature>
<feature type="region of interest" description="Disordered" evidence="1">
    <location>
        <begin position="59"/>
        <end position="102"/>
    </location>
</feature>
<keyword evidence="4" id="KW-1185">Reference proteome</keyword>
<dbReference type="Pfam" id="PF20253">
    <property type="entry name" value="DUF6604"/>
    <property type="match status" value="1"/>
</dbReference>
<feature type="compositionally biased region" description="Low complexity" evidence="1">
    <location>
        <begin position="66"/>
        <end position="91"/>
    </location>
</feature>
<sequence length="102" mass="10429">MTAKLHLPDFLFGKHRQYKADTNRLATFLAETAHRLGYADAIGQESAIASADAAQPKSARLKGNARKAAAAAGQGAAPKHARSSGAASSAANDGPVTVVSTK</sequence>
<feature type="non-terminal residue" evidence="3">
    <location>
        <position position="102"/>
    </location>
</feature>
<comment type="caution">
    <text evidence="3">The sequence shown here is derived from an EMBL/GenBank/DDBJ whole genome shotgun (WGS) entry which is preliminary data.</text>
</comment>
<evidence type="ECO:0000259" key="2">
    <source>
        <dbReference type="Pfam" id="PF20253"/>
    </source>
</evidence>
<reference evidence="3 4" key="1">
    <citation type="submission" date="2016-07" db="EMBL/GenBank/DDBJ databases">
        <title>Pervasive Adenine N6-methylation of Active Genes in Fungi.</title>
        <authorList>
            <consortium name="DOE Joint Genome Institute"/>
            <person name="Mondo S.J."/>
            <person name="Dannebaum R.O."/>
            <person name="Kuo R.C."/>
            <person name="Labutti K."/>
            <person name="Haridas S."/>
            <person name="Kuo A."/>
            <person name="Salamov A."/>
            <person name="Ahrendt S.R."/>
            <person name="Lipzen A."/>
            <person name="Sullivan W."/>
            <person name="Andreopoulos W.B."/>
            <person name="Clum A."/>
            <person name="Lindquist E."/>
            <person name="Daum C."/>
            <person name="Ramamoorthy G.K."/>
            <person name="Gryganskyi A."/>
            <person name="Culley D."/>
            <person name="Magnuson J.K."/>
            <person name="James T.Y."/>
            <person name="O'Malley M.A."/>
            <person name="Stajich J.E."/>
            <person name="Spatafora J.W."/>
            <person name="Visel A."/>
            <person name="Grigoriev I.V."/>
        </authorList>
    </citation>
    <scope>NUCLEOTIDE SEQUENCE [LARGE SCALE GENOMIC DNA]</scope>
    <source>
        <strain evidence="3 4">PL171</strain>
    </source>
</reference>
<protein>
    <recommendedName>
        <fullName evidence="2">DUF6604 domain-containing protein</fullName>
    </recommendedName>
</protein>
<dbReference type="AlphaFoldDB" id="A0A1Y2HJR6"/>
<gene>
    <name evidence="3" type="ORF">BCR44DRAFT_47049</name>
</gene>
<accession>A0A1Y2HJR6</accession>
<dbReference type="Proteomes" id="UP000193411">
    <property type="component" value="Unassembled WGS sequence"/>
</dbReference>
<proteinExistence type="predicted"/>
<dbReference type="InterPro" id="IPR046539">
    <property type="entry name" value="DUF6604"/>
</dbReference>
<name>A0A1Y2HJR6_9FUNG</name>
<evidence type="ECO:0000313" key="3">
    <source>
        <dbReference type="EMBL" id="ORZ34816.1"/>
    </source>
</evidence>
<dbReference type="EMBL" id="MCFL01000026">
    <property type="protein sequence ID" value="ORZ34816.1"/>
    <property type="molecule type" value="Genomic_DNA"/>
</dbReference>
<organism evidence="3 4">
    <name type="scientific">Catenaria anguillulae PL171</name>
    <dbReference type="NCBI Taxonomy" id="765915"/>
    <lineage>
        <taxon>Eukaryota</taxon>
        <taxon>Fungi</taxon>
        <taxon>Fungi incertae sedis</taxon>
        <taxon>Blastocladiomycota</taxon>
        <taxon>Blastocladiomycetes</taxon>
        <taxon>Blastocladiales</taxon>
        <taxon>Catenariaceae</taxon>
        <taxon>Catenaria</taxon>
    </lineage>
</organism>
<evidence type="ECO:0000256" key="1">
    <source>
        <dbReference type="SAM" id="MobiDB-lite"/>
    </source>
</evidence>